<feature type="non-terminal residue" evidence="11">
    <location>
        <position position="1"/>
    </location>
</feature>
<comment type="subcellular location">
    <subcellularLocation>
        <location evidence="1">Cell membrane</location>
        <topology evidence="1">Multi-pass membrane protein</topology>
    </subcellularLocation>
</comment>
<dbReference type="AlphaFoldDB" id="A0A0A8P3C6"/>
<evidence type="ECO:0000256" key="8">
    <source>
        <dbReference type="ARBA" id="ARBA00023180"/>
    </source>
</evidence>
<accession>A0A0A8P3C6</accession>
<feature type="non-terminal residue" evidence="11">
    <location>
        <position position="296"/>
    </location>
</feature>
<proteinExistence type="evidence at transcript level"/>
<keyword evidence="5 9" id="KW-1133">Transmembrane helix</keyword>
<keyword evidence="4 9" id="KW-0812">Transmembrane</keyword>
<protein>
    <submittedName>
        <fullName evidence="11">Variant Ionotropic Glutamate Receptor</fullName>
    </submittedName>
</protein>
<keyword evidence="6 9" id="KW-0472">Membrane</keyword>
<feature type="domain" description="Ionotropic glutamate receptor C-terminal" evidence="10">
    <location>
        <begin position="181"/>
        <end position="281"/>
    </location>
</feature>
<reference evidence="11" key="2">
    <citation type="submission" date="2015-01" db="EMBL/GenBank/DDBJ databases">
        <title>Expression of ionotropic receptors in terrestrial hermit crabs olfactory sensory neurons.</title>
        <authorList>
            <person name="Groh-Lunow K.C."/>
            <person name="Getahun M.N."/>
            <person name="Stensmyr M.C."/>
            <person name="Grosse-Wilde E."/>
            <person name="Hansson B.S."/>
        </authorList>
    </citation>
    <scope>NUCLEOTIDE SEQUENCE</scope>
    <source>
        <tissue evidence="11">Antennules</tissue>
    </source>
</reference>
<organism evidence="11">
    <name type="scientific">Coenobita clypeatus</name>
    <dbReference type="NCBI Taxonomy" id="474045"/>
    <lineage>
        <taxon>Eukaryota</taxon>
        <taxon>Metazoa</taxon>
        <taxon>Ecdysozoa</taxon>
        <taxon>Arthropoda</taxon>
        <taxon>Crustacea</taxon>
        <taxon>Multicrustacea</taxon>
        <taxon>Malacostraca</taxon>
        <taxon>Eumalacostraca</taxon>
        <taxon>Eucarida</taxon>
        <taxon>Decapoda</taxon>
        <taxon>Pleocyemata</taxon>
        <taxon>Anomura</taxon>
        <taxon>Paguroidea</taxon>
        <taxon>Coenobitidae</taxon>
        <taxon>Coenobita</taxon>
    </lineage>
</organism>
<evidence type="ECO:0000256" key="1">
    <source>
        <dbReference type="ARBA" id="ARBA00004651"/>
    </source>
</evidence>
<reference evidence="11" key="1">
    <citation type="submission" date="2014-08" db="EMBL/GenBank/DDBJ databases">
        <authorList>
            <person name="Groh K."/>
        </authorList>
    </citation>
    <scope>NUCLEOTIDE SEQUENCE</scope>
    <source>
        <tissue evidence="11">Antennules</tissue>
    </source>
</reference>
<dbReference type="GO" id="GO:0005886">
    <property type="term" value="C:plasma membrane"/>
    <property type="evidence" value="ECO:0007669"/>
    <property type="project" value="UniProtKB-SubCell"/>
</dbReference>
<evidence type="ECO:0000256" key="6">
    <source>
        <dbReference type="ARBA" id="ARBA00023136"/>
    </source>
</evidence>
<evidence type="ECO:0000256" key="3">
    <source>
        <dbReference type="ARBA" id="ARBA00022475"/>
    </source>
</evidence>
<comment type="similarity">
    <text evidence="2">Belongs to the glutamate-gated ion channel (TC 1.A.10.1) family.</text>
</comment>
<gene>
    <name evidence="11" type="primary">IR27</name>
</gene>
<evidence type="ECO:0000259" key="10">
    <source>
        <dbReference type="Pfam" id="PF00060"/>
    </source>
</evidence>
<evidence type="ECO:0000313" key="11">
    <source>
        <dbReference type="EMBL" id="CEF34392.1"/>
    </source>
</evidence>
<evidence type="ECO:0000256" key="2">
    <source>
        <dbReference type="ARBA" id="ARBA00008685"/>
    </source>
</evidence>
<evidence type="ECO:0000256" key="9">
    <source>
        <dbReference type="SAM" id="Phobius"/>
    </source>
</evidence>
<name>A0A0A8P3C6_9EUCA</name>
<dbReference type="PANTHER" id="PTHR42643">
    <property type="entry name" value="IONOTROPIC RECEPTOR 20A-RELATED"/>
    <property type="match status" value="1"/>
</dbReference>
<dbReference type="GO" id="GO:0050906">
    <property type="term" value="P:detection of stimulus involved in sensory perception"/>
    <property type="evidence" value="ECO:0007669"/>
    <property type="project" value="UniProtKB-ARBA"/>
</dbReference>
<keyword evidence="3" id="KW-1003">Cell membrane</keyword>
<sequence length="296" mass="33367">AAFITTPTVKKHRGFSIHVFLPYGPQGPQVLRVALWTSQRGLRRRSSSPVFPEKYDNLNGATVVVPATTYKPLWVERKEVTADGRVVTHITGMDYWLLQAIAKAMNFTFIVTPITYWSEALDSTSQRKAFLTPVYHTMLYHRYSYLDFTVGYTYAFLSFVMAKPQIVPNWLSLYYPLGNFVWISVFLVLLVLPAVLSLMELSVNRQLRKVKPLFSSGKMQTILAMLLSQSVTLKLPKSNSIRILLAVWLVTAVVLGTSYRGSLIASLTLPKYPPRPETLAALADTVDRITVMAWGT</sequence>
<evidence type="ECO:0000256" key="4">
    <source>
        <dbReference type="ARBA" id="ARBA00022692"/>
    </source>
</evidence>
<dbReference type="Gene3D" id="1.10.287.70">
    <property type="match status" value="1"/>
</dbReference>
<dbReference type="Pfam" id="PF00060">
    <property type="entry name" value="Lig_chan"/>
    <property type="match status" value="1"/>
</dbReference>
<feature type="transmembrane region" description="Helical" evidence="9">
    <location>
        <begin position="243"/>
        <end position="269"/>
    </location>
</feature>
<dbReference type="GO" id="GO:0015276">
    <property type="term" value="F:ligand-gated monoatomic ion channel activity"/>
    <property type="evidence" value="ECO:0007669"/>
    <property type="project" value="InterPro"/>
</dbReference>
<keyword evidence="7 11" id="KW-0675">Receptor</keyword>
<keyword evidence="8" id="KW-0325">Glycoprotein</keyword>
<dbReference type="SUPFAM" id="SSF53850">
    <property type="entry name" value="Periplasmic binding protein-like II"/>
    <property type="match status" value="1"/>
</dbReference>
<evidence type="ECO:0000256" key="7">
    <source>
        <dbReference type="ARBA" id="ARBA00023170"/>
    </source>
</evidence>
<feature type="transmembrane region" description="Helical" evidence="9">
    <location>
        <begin position="180"/>
        <end position="199"/>
    </location>
</feature>
<dbReference type="InterPro" id="IPR052192">
    <property type="entry name" value="Insect_Ionotropic_Sensory_Rcpt"/>
</dbReference>
<dbReference type="EMBL" id="LN590530">
    <property type="protein sequence ID" value="CEF34392.1"/>
    <property type="molecule type" value="mRNA"/>
</dbReference>
<dbReference type="PANTHER" id="PTHR42643:SF24">
    <property type="entry name" value="IONOTROPIC RECEPTOR 60A"/>
    <property type="match status" value="1"/>
</dbReference>
<evidence type="ECO:0000256" key="5">
    <source>
        <dbReference type="ARBA" id="ARBA00022989"/>
    </source>
</evidence>
<dbReference type="Gene3D" id="3.40.190.10">
    <property type="entry name" value="Periplasmic binding protein-like II"/>
    <property type="match status" value="1"/>
</dbReference>
<feature type="transmembrane region" description="Helical" evidence="9">
    <location>
        <begin position="143"/>
        <end position="160"/>
    </location>
</feature>
<dbReference type="InterPro" id="IPR001320">
    <property type="entry name" value="Iontro_rcpt_C"/>
</dbReference>